<dbReference type="InterPro" id="IPR025741">
    <property type="entry name" value="FAM110_C"/>
</dbReference>
<proteinExistence type="inferred from homology"/>
<dbReference type="PANTHER" id="PTHR14758">
    <property type="entry name" value="AGAP005440-PA"/>
    <property type="match status" value="1"/>
</dbReference>
<sequence length="303" mass="33808">MELESETTGRMSAVEMLAASKRQYVKSQQVVNFIQEPVVSFGSASVSSNGSSNRSSNWNGRNRRRNLPAGTRDAQLGSLSLEDKNVVHRMSSKKRDSLLLYRQKCDLVKGSTSERNKHNLGRRFLLSSLDKASLIPEPSGKECEAEENYTKFRTPESPAKECDSMAVHSQLIQVAEVQRRVCKGVGRSHSDISSRYSKNFTNFDAFFTYCGLDGKVIQSLGKDNFSARSDELDNKIGGVSVSTSDDGFSRNSSDDSNNGLLEEELHETIRQGTSVIERNARIIKWLYSCKNAKDSGKRLRDLN</sequence>
<dbReference type="InterPro" id="IPR025740">
    <property type="entry name" value="FAM110"/>
</dbReference>
<dbReference type="Pfam" id="PF14161">
    <property type="entry name" value="FAM110_N"/>
    <property type="match status" value="1"/>
</dbReference>
<feature type="domain" description="Centrosome-associated FAM110 N-terminal" evidence="4">
    <location>
        <begin position="8"/>
        <end position="39"/>
    </location>
</feature>
<name>A0A4W5JU24_9TELE</name>
<dbReference type="Pfam" id="PF14160">
    <property type="entry name" value="FAM110_C"/>
    <property type="match status" value="1"/>
</dbReference>
<protein>
    <submittedName>
        <fullName evidence="5">Family with sequence similarity 110 member C</fullName>
    </submittedName>
</protein>
<dbReference type="AlphaFoldDB" id="A0A4W5JU24"/>
<feature type="domain" description="Centrosome-associated FAM110 C-terminal" evidence="3">
    <location>
        <begin position="184"/>
        <end position="292"/>
    </location>
</feature>
<reference evidence="5" key="3">
    <citation type="submission" date="2025-09" db="UniProtKB">
        <authorList>
            <consortium name="Ensembl"/>
        </authorList>
    </citation>
    <scope>IDENTIFICATION</scope>
</reference>
<reference evidence="5" key="2">
    <citation type="submission" date="2025-08" db="UniProtKB">
        <authorList>
            <consortium name="Ensembl"/>
        </authorList>
    </citation>
    <scope>IDENTIFICATION</scope>
</reference>
<organism evidence="5 6">
    <name type="scientific">Hucho hucho</name>
    <name type="common">huchen</name>
    <dbReference type="NCBI Taxonomy" id="62062"/>
    <lineage>
        <taxon>Eukaryota</taxon>
        <taxon>Metazoa</taxon>
        <taxon>Chordata</taxon>
        <taxon>Craniata</taxon>
        <taxon>Vertebrata</taxon>
        <taxon>Euteleostomi</taxon>
        <taxon>Actinopterygii</taxon>
        <taxon>Neopterygii</taxon>
        <taxon>Teleostei</taxon>
        <taxon>Protacanthopterygii</taxon>
        <taxon>Salmoniformes</taxon>
        <taxon>Salmonidae</taxon>
        <taxon>Salmoninae</taxon>
        <taxon>Hucho</taxon>
    </lineage>
</organism>
<evidence type="ECO:0000256" key="2">
    <source>
        <dbReference type="SAM" id="MobiDB-lite"/>
    </source>
</evidence>
<dbReference type="GeneTree" id="ENSGT00950000183056"/>
<comment type="similarity">
    <text evidence="1">Belongs to the FAM110 family.</text>
</comment>
<feature type="compositionally biased region" description="Low complexity" evidence="2">
    <location>
        <begin position="42"/>
        <end position="60"/>
    </location>
</feature>
<dbReference type="InterPro" id="IPR025739">
    <property type="entry name" value="FAM110_N"/>
</dbReference>
<accession>A0A4W5JU24</accession>
<evidence type="ECO:0000259" key="3">
    <source>
        <dbReference type="Pfam" id="PF14160"/>
    </source>
</evidence>
<reference evidence="6" key="1">
    <citation type="submission" date="2018-06" db="EMBL/GenBank/DDBJ databases">
        <title>Genome assembly of Danube salmon.</title>
        <authorList>
            <person name="Macqueen D.J."/>
            <person name="Gundappa M.K."/>
        </authorList>
    </citation>
    <scope>NUCLEOTIDE SEQUENCE [LARGE SCALE GENOMIC DNA]</scope>
</reference>
<dbReference type="PANTHER" id="PTHR14758:SF5">
    <property type="entry name" value="PROTEIN FAM110C"/>
    <property type="match status" value="1"/>
</dbReference>
<evidence type="ECO:0000259" key="4">
    <source>
        <dbReference type="Pfam" id="PF14161"/>
    </source>
</evidence>
<feature type="region of interest" description="Disordered" evidence="2">
    <location>
        <begin position="42"/>
        <end position="76"/>
    </location>
</feature>
<evidence type="ECO:0000256" key="1">
    <source>
        <dbReference type="ARBA" id="ARBA00010576"/>
    </source>
</evidence>
<dbReference type="Proteomes" id="UP000314982">
    <property type="component" value="Unassembled WGS sequence"/>
</dbReference>
<evidence type="ECO:0000313" key="6">
    <source>
        <dbReference type="Proteomes" id="UP000314982"/>
    </source>
</evidence>
<keyword evidence="6" id="KW-1185">Reference proteome</keyword>
<evidence type="ECO:0000313" key="5">
    <source>
        <dbReference type="Ensembl" id="ENSHHUP00000007177.1"/>
    </source>
</evidence>
<dbReference type="Ensembl" id="ENSHHUT00000007395.1">
    <property type="protein sequence ID" value="ENSHHUP00000007177.1"/>
    <property type="gene ID" value="ENSHHUG00000004437.1"/>
</dbReference>